<dbReference type="AlphaFoldDB" id="A0A3N7F882"/>
<reference evidence="1" key="1">
    <citation type="journal article" date="2006" name="Science">
        <title>The genome of black cottonwood, Populus trichocarpa (Torr. &amp; Gray).</title>
        <authorList>
            <person name="Tuskan G.A."/>
            <person name="Difazio S."/>
            <person name="Jansson S."/>
            <person name="Bohlmann J."/>
            <person name="Grigoriev I."/>
            <person name="Hellsten U."/>
            <person name="Putnam N."/>
            <person name="Ralph S."/>
            <person name="Rombauts S."/>
            <person name="Salamov A."/>
            <person name="Schein J."/>
            <person name="Sterck L."/>
            <person name="Aerts A."/>
            <person name="Bhalerao R.R."/>
            <person name="Bhalerao R.P."/>
            <person name="Blaudez D."/>
            <person name="Boerjan W."/>
            <person name="Brun A."/>
            <person name="Brunner A."/>
            <person name="Busov V."/>
            <person name="Campbell M."/>
            <person name="Carlson J."/>
            <person name="Chalot M."/>
            <person name="Chapman J."/>
            <person name="Chen G.L."/>
            <person name="Cooper D."/>
            <person name="Coutinho P.M."/>
            <person name="Couturier J."/>
            <person name="Covert S."/>
            <person name="Cronk Q."/>
            <person name="Cunningham R."/>
            <person name="Davis J."/>
            <person name="Degroeve S."/>
            <person name="Dejardin A."/>
            <person name="Depamphilis C."/>
            <person name="Detter J."/>
            <person name="Dirks B."/>
            <person name="Dubchak I."/>
            <person name="Duplessis S."/>
            <person name="Ehlting J."/>
            <person name="Ellis B."/>
            <person name="Gendler K."/>
            <person name="Goodstein D."/>
            <person name="Gribskov M."/>
            <person name="Grimwood J."/>
            <person name="Groover A."/>
            <person name="Gunter L."/>
            <person name="Hamberger B."/>
            <person name="Heinze B."/>
            <person name="Helariutta Y."/>
            <person name="Henrissat B."/>
            <person name="Holligan D."/>
            <person name="Holt R."/>
            <person name="Huang W."/>
            <person name="Islam-Faridi N."/>
            <person name="Jones S."/>
            <person name="Jones-Rhoades M."/>
            <person name="Jorgensen R."/>
            <person name="Joshi C."/>
            <person name="Kangasjarvi J."/>
            <person name="Karlsson J."/>
            <person name="Kelleher C."/>
            <person name="Kirkpatrick R."/>
            <person name="Kirst M."/>
            <person name="Kohler A."/>
            <person name="Kalluri U."/>
            <person name="Larimer F."/>
            <person name="Leebens-Mack J."/>
            <person name="Leple J.C."/>
            <person name="Locascio P."/>
            <person name="Lou Y."/>
            <person name="Lucas S."/>
            <person name="Martin F."/>
            <person name="Montanini B."/>
            <person name="Napoli C."/>
            <person name="Nelson D.R."/>
            <person name="Nelson C."/>
            <person name="Nieminen K."/>
            <person name="Nilsson O."/>
            <person name="Pereda V."/>
            <person name="Peter G."/>
            <person name="Philippe R."/>
            <person name="Pilate G."/>
            <person name="Poliakov A."/>
            <person name="Razumovskaya J."/>
            <person name="Richardson P."/>
            <person name="Rinaldi C."/>
            <person name="Ritland K."/>
            <person name="Rouze P."/>
            <person name="Ryaboy D."/>
            <person name="Schmutz J."/>
            <person name="Schrader J."/>
            <person name="Segerman B."/>
            <person name="Shin H."/>
            <person name="Siddiqui A."/>
            <person name="Sterky F."/>
            <person name="Terry A."/>
            <person name="Tsai C.J."/>
            <person name="Uberbacher E."/>
            <person name="Unneberg P."/>
            <person name="Vahala J."/>
            <person name="Wall K."/>
            <person name="Wessler S."/>
            <person name="Yang G."/>
            <person name="Yin T."/>
            <person name="Douglas C."/>
            <person name="Marra M."/>
            <person name="Sandberg G."/>
            <person name="Van de Peer Y."/>
            <person name="Rokhsar D."/>
        </authorList>
    </citation>
    <scope>NUCLEOTIDE SEQUENCE [LARGE SCALE GENOMIC DNA]</scope>
    <source>
        <strain evidence="1">Nisqually-1</strain>
    </source>
</reference>
<organism evidence="1">
    <name type="scientific">Populus trichocarpa</name>
    <name type="common">Western balsam poplar</name>
    <name type="synonym">Populus balsamifera subsp. trichocarpa</name>
    <dbReference type="NCBI Taxonomy" id="3694"/>
    <lineage>
        <taxon>Eukaryota</taxon>
        <taxon>Viridiplantae</taxon>
        <taxon>Streptophyta</taxon>
        <taxon>Embryophyta</taxon>
        <taxon>Tracheophyta</taxon>
        <taxon>Spermatophyta</taxon>
        <taxon>Magnoliopsida</taxon>
        <taxon>eudicotyledons</taxon>
        <taxon>Gunneridae</taxon>
        <taxon>Pentapetalae</taxon>
        <taxon>rosids</taxon>
        <taxon>fabids</taxon>
        <taxon>Malpighiales</taxon>
        <taxon>Salicaceae</taxon>
        <taxon>Saliceae</taxon>
        <taxon>Populus</taxon>
    </lineage>
</organism>
<proteinExistence type="predicted"/>
<protein>
    <submittedName>
        <fullName evidence="1">Uncharacterized protein</fullName>
    </submittedName>
</protein>
<accession>A0A3N7F882</accession>
<gene>
    <name evidence="1" type="ORF">POPTR_T000666</name>
</gene>
<dbReference type="EMBL" id="KZ623338">
    <property type="protein sequence ID" value="RQO93043.1"/>
    <property type="molecule type" value="Genomic_DNA"/>
</dbReference>
<name>A0A3N7F882_POPTR</name>
<dbReference type="InParanoid" id="A0A3N7F882"/>
<sequence>MNCWWLVANFRQMIQNFWNSILVSSTSRRNMVSAFKMLRERYKHWNKDVVGNMSNQIKELELEADSLDHLKKCRDLSAVELIRSNSIATKLRTLYRMQEYVWQQKSRVQWCKLGDKNTRFFHLAATIRQKRNQMLSLEVDGKMLSNPVDMKIVVFNCFHNLYSHHDRPRPSRYHLEFQML</sequence>
<evidence type="ECO:0000313" key="1">
    <source>
        <dbReference type="EMBL" id="RQO93043.1"/>
    </source>
</evidence>
<reference evidence="1" key="2">
    <citation type="submission" date="2017-07" db="EMBL/GenBank/DDBJ databases">
        <title>WGS assembly of Populus trichocarpa.</title>
        <authorList>
            <person name="Tuskan G."/>
            <person name="Difazio S."/>
            <person name="Jansson S."/>
            <person name="Bohlmann J."/>
            <person name="Grigoriev I."/>
            <person name="Hellsten U."/>
            <person name="Putnam N."/>
            <person name="Ralph S."/>
            <person name="Rombauts S."/>
            <person name="Salamov A."/>
            <person name="Schein J."/>
            <person name="Sterck L."/>
            <person name="Aerts A."/>
            <person name="Bhalerao R."/>
            <person name="Bhalerao R."/>
            <person name="Blaudez D."/>
            <person name="Boerjan W."/>
            <person name="Brun A."/>
            <person name="Brunner A."/>
            <person name="Busov V."/>
            <person name="Campbell M."/>
            <person name="Carlson J."/>
            <person name="Chalot M."/>
            <person name="Chapman J."/>
            <person name="Chen G."/>
            <person name="Cooper D."/>
            <person name="Coutinho P."/>
            <person name="Couturier J."/>
            <person name="Covert S."/>
            <person name="Cronk Q."/>
            <person name="Cunningham R."/>
            <person name="Davis J."/>
            <person name="Degroeve S."/>
            <person name="Dejardin A."/>
            <person name="Depamphilis C."/>
            <person name="Detter J."/>
            <person name="Dirks B."/>
            <person name="Dubchak I."/>
            <person name="Duplessis S."/>
            <person name="Ehlting J."/>
            <person name="Ellis B."/>
            <person name="Gendler K."/>
            <person name="Goodstein D."/>
            <person name="Gribskov M."/>
            <person name="Grimwood J."/>
            <person name="Groover A."/>
            <person name="Gunter L."/>
            <person name="Hamberger B."/>
            <person name="Heinze B."/>
            <person name="Helariutta Y."/>
            <person name="Henrissat B."/>
            <person name="Holligan D."/>
            <person name="Holt R."/>
            <person name="Huang W."/>
            <person name="Islam-Faridi N."/>
            <person name="Jones S."/>
            <person name="Jones-Rhoades M."/>
            <person name="Jorgensen R."/>
            <person name="Joshi C."/>
            <person name="Kangasjarvi J."/>
            <person name="Karlsson J."/>
            <person name="Kelleher C."/>
            <person name="Kirkpatrick R."/>
            <person name="Kirst M."/>
            <person name="Kohler A."/>
            <person name="Kalluri U."/>
            <person name="Larimer F."/>
            <person name="Leebens-Mack J."/>
            <person name="Leple J."/>
            <person name="Locascio P."/>
            <person name="Lou Y."/>
            <person name="Lucas S."/>
            <person name="Martin F."/>
            <person name="Montanini B."/>
            <person name="Napoli C."/>
            <person name="Nelson D."/>
            <person name="Nelson C."/>
            <person name="Nieminen K."/>
            <person name="Nilsson O."/>
            <person name="Pereda V."/>
            <person name="Peter G."/>
            <person name="Philippe R."/>
            <person name="Pilate G."/>
            <person name="Poliakov A."/>
            <person name="Razumovskaya J."/>
            <person name="Richardson P."/>
            <person name="Rinaldi C."/>
            <person name="Ritland K."/>
            <person name="Rouze P."/>
            <person name="Ryaboy D."/>
            <person name="Schmutz J."/>
            <person name="Schrader J."/>
            <person name="Segerman B."/>
            <person name="Shin H."/>
            <person name="Siddiqui A."/>
            <person name="Sterky F."/>
            <person name="Terry A."/>
            <person name="Tsai C."/>
            <person name="Uberbacher E."/>
            <person name="Unneberg P."/>
            <person name="Vahala J."/>
            <person name="Wall K."/>
            <person name="Wessler S."/>
            <person name="Yang G."/>
            <person name="Yin T."/>
            <person name="Douglas C."/>
            <person name="Marra M."/>
            <person name="Sandberg G."/>
            <person name="Van De Peer Y."/>
            <person name="Rokhsar D."/>
        </authorList>
    </citation>
    <scope>NUCLEOTIDE SEQUENCE</scope>
    <source>
        <strain evidence="1">Nisqually-1</strain>
    </source>
</reference>